<dbReference type="SUPFAM" id="SSF53335">
    <property type="entry name" value="S-adenosyl-L-methionine-dependent methyltransferases"/>
    <property type="match status" value="1"/>
</dbReference>
<evidence type="ECO:0000259" key="1">
    <source>
        <dbReference type="Pfam" id="PF13847"/>
    </source>
</evidence>
<dbReference type="Gene3D" id="3.40.50.150">
    <property type="entry name" value="Vaccinia Virus protein VP39"/>
    <property type="match status" value="1"/>
</dbReference>
<feature type="domain" description="Methyltransferase" evidence="1">
    <location>
        <begin position="64"/>
        <end position="159"/>
    </location>
</feature>
<reference evidence="2 3" key="1">
    <citation type="submission" date="2016-07" db="EMBL/GenBank/DDBJ databases">
        <title>Comparative genomics of the Campylobacter concisus group.</title>
        <authorList>
            <person name="Miller W.G."/>
            <person name="Yee E."/>
            <person name="Chapman M.H."/>
            <person name="Huynh S."/>
            <person name="Bono J.L."/>
            <person name="On S.L.W."/>
            <person name="StLeger J."/>
            <person name="Foster G."/>
            <person name="Parker C.T."/>
        </authorList>
    </citation>
    <scope>NUCLEOTIDE SEQUENCE [LARGE SCALE GENOMIC DNA]</scope>
    <source>
        <strain evidence="2 3">ATCC 33238</strain>
    </source>
</reference>
<evidence type="ECO:0000313" key="3">
    <source>
        <dbReference type="Proteomes" id="UP000502377"/>
    </source>
</evidence>
<dbReference type="EMBL" id="CP012543">
    <property type="protein sequence ID" value="QCD46375.1"/>
    <property type="molecule type" value="Genomic_DNA"/>
</dbReference>
<dbReference type="RefSeq" id="WP_002944401.1">
    <property type="nucleotide sequence ID" value="NZ_CP012543.1"/>
</dbReference>
<dbReference type="PANTHER" id="PTHR43861">
    <property type="entry name" value="TRANS-ACONITATE 2-METHYLTRANSFERASE-RELATED"/>
    <property type="match status" value="1"/>
</dbReference>
<dbReference type="Proteomes" id="UP000502377">
    <property type="component" value="Chromosome"/>
</dbReference>
<dbReference type="InterPro" id="IPR025714">
    <property type="entry name" value="Methyltranfer_dom"/>
</dbReference>
<organism evidence="2 3">
    <name type="scientific">Campylobacter rectus</name>
    <name type="common">Wolinella recta</name>
    <dbReference type="NCBI Taxonomy" id="203"/>
    <lineage>
        <taxon>Bacteria</taxon>
        <taxon>Pseudomonadati</taxon>
        <taxon>Campylobacterota</taxon>
        <taxon>Epsilonproteobacteria</taxon>
        <taxon>Campylobacterales</taxon>
        <taxon>Campylobacteraceae</taxon>
        <taxon>Campylobacter</taxon>
    </lineage>
</organism>
<dbReference type="KEGG" id="crx:CRECT_0690"/>
<dbReference type="GO" id="GO:0008168">
    <property type="term" value="F:methyltransferase activity"/>
    <property type="evidence" value="ECO:0007669"/>
    <property type="project" value="UniProtKB-KW"/>
</dbReference>
<keyword evidence="2" id="KW-0489">Methyltransferase</keyword>
<sequence length="269" mass="30007">MILPSNYDEIDFDALYKAQKARSSFGKKIAADWDKKAPSFNEGVMKSAYAREFIDKVDFTGVSTLLDFACGAGALSVLAAKKVDQIYGYDFSPKMLEFARGNAQTYGAKNVKFAQKAFEDDWSDVPECDVVFASRCLEVDDLKTALGKLLSKTKKSLYITFKVGGSFVDEEILDAIGRKVEQKPDFVYLLNILFQMGYLPSLSYIKSPCSAGPATSAEEFVQKTRWGLGGELSSTEEARLAEYFNSGKCAPKQEFMHWAFVRVDKTDKF</sequence>
<gene>
    <name evidence="2" type="ORF">CRECT_0690</name>
</gene>
<evidence type="ECO:0000313" key="2">
    <source>
        <dbReference type="EMBL" id="QCD46375.1"/>
    </source>
</evidence>
<dbReference type="AlphaFoldDB" id="A0A6G5QKZ6"/>
<dbReference type="CDD" id="cd02440">
    <property type="entry name" value="AdoMet_MTases"/>
    <property type="match status" value="1"/>
</dbReference>
<keyword evidence="2" id="KW-0808">Transferase</keyword>
<protein>
    <submittedName>
        <fullName evidence="2">SAM-dependent methyltransferase</fullName>
    </submittedName>
</protein>
<dbReference type="Pfam" id="PF13847">
    <property type="entry name" value="Methyltransf_31"/>
    <property type="match status" value="1"/>
</dbReference>
<dbReference type="GO" id="GO:0032259">
    <property type="term" value="P:methylation"/>
    <property type="evidence" value="ECO:0007669"/>
    <property type="project" value="UniProtKB-KW"/>
</dbReference>
<dbReference type="PANTHER" id="PTHR43861:SF1">
    <property type="entry name" value="TRANS-ACONITATE 2-METHYLTRANSFERASE"/>
    <property type="match status" value="1"/>
</dbReference>
<accession>A0A6G5QKZ6</accession>
<proteinExistence type="predicted"/>
<dbReference type="InterPro" id="IPR029063">
    <property type="entry name" value="SAM-dependent_MTases_sf"/>
</dbReference>
<name>A0A6G5QKZ6_CAMRE</name>